<organism evidence="1 2">
    <name type="scientific">Zopfia rhizophila CBS 207.26</name>
    <dbReference type="NCBI Taxonomy" id="1314779"/>
    <lineage>
        <taxon>Eukaryota</taxon>
        <taxon>Fungi</taxon>
        <taxon>Dikarya</taxon>
        <taxon>Ascomycota</taxon>
        <taxon>Pezizomycotina</taxon>
        <taxon>Dothideomycetes</taxon>
        <taxon>Dothideomycetes incertae sedis</taxon>
        <taxon>Zopfiaceae</taxon>
        <taxon>Zopfia</taxon>
    </lineage>
</organism>
<name>A0A6A6EDB2_9PEZI</name>
<keyword evidence="2" id="KW-1185">Reference proteome</keyword>
<sequence length="75" mass="8230">MTAHVSSIAVSWLQSVSSAGGYTLPPDMQSFPLPPTLTPSLVFACRSRYLAAFHILSLSPRNSSQCCFLCRRIVR</sequence>
<gene>
    <name evidence="1" type="ORF">K469DRAFT_82797</name>
</gene>
<reference evidence="1" key="1">
    <citation type="journal article" date="2020" name="Stud. Mycol.">
        <title>101 Dothideomycetes genomes: a test case for predicting lifestyles and emergence of pathogens.</title>
        <authorList>
            <person name="Haridas S."/>
            <person name="Albert R."/>
            <person name="Binder M."/>
            <person name="Bloem J."/>
            <person name="Labutti K."/>
            <person name="Salamov A."/>
            <person name="Andreopoulos B."/>
            <person name="Baker S."/>
            <person name="Barry K."/>
            <person name="Bills G."/>
            <person name="Bluhm B."/>
            <person name="Cannon C."/>
            <person name="Castanera R."/>
            <person name="Culley D."/>
            <person name="Daum C."/>
            <person name="Ezra D."/>
            <person name="Gonzalez J."/>
            <person name="Henrissat B."/>
            <person name="Kuo A."/>
            <person name="Liang C."/>
            <person name="Lipzen A."/>
            <person name="Lutzoni F."/>
            <person name="Magnuson J."/>
            <person name="Mondo S."/>
            <person name="Nolan M."/>
            <person name="Ohm R."/>
            <person name="Pangilinan J."/>
            <person name="Park H.-J."/>
            <person name="Ramirez L."/>
            <person name="Alfaro M."/>
            <person name="Sun H."/>
            <person name="Tritt A."/>
            <person name="Yoshinaga Y."/>
            <person name="Zwiers L.-H."/>
            <person name="Turgeon B."/>
            <person name="Goodwin S."/>
            <person name="Spatafora J."/>
            <person name="Crous P."/>
            <person name="Grigoriev I."/>
        </authorList>
    </citation>
    <scope>NUCLEOTIDE SEQUENCE</scope>
    <source>
        <strain evidence="1">CBS 207.26</strain>
    </source>
</reference>
<dbReference type="Proteomes" id="UP000800200">
    <property type="component" value="Unassembled WGS sequence"/>
</dbReference>
<evidence type="ECO:0000313" key="2">
    <source>
        <dbReference type="Proteomes" id="UP000800200"/>
    </source>
</evidence>
<dbReference type="EMBL" id="ML994623">
    <property type="protein sequence ID" value="KAF2188538.1"/>
    <property type="molecule type" value="Genomic_DNA"/>
</dbReference>
<accession>A0A6A6EDB2</accession>
<proteinExistence type="predicted"/>
<evidence type="ECO:0000313" key="1">
    <source>
        <dbReference type="EMBL" id="KAF2188538.1"/>
    </source>
</evidence>
<dbReference type="AlphaFoldDB" id="A0A6A6EDB2"/>
<protein>
    <submittedName>
        <fullName evidence="1">Uncharacterized protein</fullName>
    </submittedName>
</protein>